<dbReference type="KEGG" id="gma:AciX8_4446"/>
<dbReference type="FunFam" id="3.20.20.30:FF:000002">
    <property type="entry name" value="LLM class flavin-dependent oxidoreductase"/>
    <property type="match status" value="1"/>
</dbReference>
<accession>G8NU84</accession>
<organism evidence="4 5">
    <name type="scientific">Granulicella mallensis (strain ATCC BAA-1857 / DSM 23137 / MP5ACTX8)</name>
    <dbReference type="NCBI Taxonomy" id="682795"/>
    <lineage>
        <taxon>Bacteria</taxon>
        <taxon>Pseudomonadati</taxon>
        <taxon>Acidobacteriota</taxon>
        <taxon>Terriglobia</taxon>
        <taxon>Terriglobales</taxon>
        <taxon>Acidobacteriaceae</taxon>
        <taxon>Granulicella</taxon>
    </lineage>
</organism>
<dbReference type="AlphaFoldDB" id="G8NU84"/>
<comment type="similarity">
    <text evidence="1">To bacterial alkanal monooxygenase alpha and beta chains.</text>
</comment>
<evidence type="ECO:0000313" key="4">
    <source>
        <dbReference type="EMBL" id="AEU38719.1"/>
    </source>
</evidence>
<name>G8NU84_GRAMM</name>
<keyword evidence="5" id="KW-1185">Reference proteome</keyword>
<gene>
    <name evidence="4" type="ordered locus">AciX8_4446</name>
</gene>
<dbReference type="NCBIfam" id="TIGR03558">
    <property type="entry name" value="oxido_grp_1"/>
    <property type="match status" value="1"/>
</dbReference>
<dbReference type="RefSeq" id="WP_014267590.1">
    <property type="nucleotide sequence ID" value="NC_016631.1"/>
</dbReference>
<dbReference type="Pfam" id="PF00296">
    <property type="entry name" value="Bac_luciferase"/>
    <property type="match status" value="1"/>
</dbReference>
<dbReference type="InterPro" id="IPR036661">
    <property type="entry name" value="Luciferase-like_sf"/>
</dbReference>
<protein>
    <recommendedName>
        <fullName evidence="2">Luciferase-like monooxygenase</fullName>
    </recommendedName>
</protein>
<evidence type="ECO:0000259" key="3">
    <source>
        <dbReference type="Pfam" id="PF00296"/>
    </source>
</evidence>
<dbReference type="PANTHER" id="PTHR30137">
    <property type="entry name" value="LUCIFERASE-LIKE MONOOXYGENASE"/>
    <property type="match status" value="1"/>
</dbReference>
<dbReference type="InterPro" id="IPR050766">
    <property type="entry name" value="Bact_Lucif_Oxidored"/>
</dbReference>
<dbReference type="SUPFAM" id="SSF51679">
    <property type="entry name" value="Bacterial luciferase-like"/>
    <property type="match status" value="1"/>
</dbReference>
<dbReference type="InterPro" id="IPR019949">
    <property type="entry name" value="CmoO-like"/>
</dbReference>
<evidence type="ECO:0000256" key="2">
    <source>
        <dbReference type="ARBA" id="ARBA00074555"/>
    </source>
</evidence>
<dbReference type="PANTHER" id="PTHR30137:SF6">
    <property type="entry name" value="LUCIFERASE-LIKE MONOOXYGENASE"/>
    <property type="match status" value="1"/>
</dbReference>
<dbReference type="InterPro" id="IPR011251">
    <property type="entry name" value="Luciferase-like_dom"/>
</dbReference>
<sequence>MTNKKSKNKAGSNKLATTLPIDPRRSSVYAHPIDMSNTLRLSVLDQSPVLAGSTPAQALANSLDLAQHVDRLGYTRLWYSEHHAMDLLACTAPEILIARAAGATKRIRVGSGGIMLPHYSPLKVAEVFRTLHAMFPERIDLGIGRAPGGGQLEAYALRRNRQGAQTDDFPKQLAELQAFLHPERFPDDHPFRNIRVAPDAPGAPDIWLLGSSMWSAVTAAQEGLPYAFAHFFSPIATRQAIEHYQRNFQASSSRAKPEATLAIGVICAPTEEEAKYLHASVRLLQRRIRMDDRRPVASPEEALRELAAVPTAPNPLLSFTAGSLDAPEEGEWPRYVVGTPEQVASRLRSLAEELHLKELIVNTITHSHEARLRSYQLLAEEMHLEVTA</sequence>
<dbReference type="EMBL" id="CP003130">
    <property type="protein sequence ID" value="AEU38719.1"/>
    <property type="molecule type" value="Genomic_DNA"/>
</dbReference>
<evidence type="ECO:0000256" key="1">
    <source>
        <dbReference type="ARBA" id="ARBA00007789"/>
    </source>
</evidence>
<reference evidence="4 5" key="1">
    <citation type="submission" date="2011-11" db="EMBL/GenBank/DDBJ databases">
        <title>Complete sequence of Granulicella mallensis MP5ACTX8.</title>
        <authorList>
            <consortium name="US DOE Joint Genome Institute"/>
            <person name="Lucas S."/>
            <person name="Copeland A."/>
            <person name="Lapidus A."/>
            <person name="Cheng J.-F."/>
            <person name="Goodwin L."/>
            <person name="Pitluck S."/>
            <person name="Peters L."/>
            <person name="Lu M."/>
            <person name="Detter J.C."/>
            <person name="Han C."/>
            <person name="Tapia R."/>
            <person name="Land M."/>
            <person name="Hauser L."/>
            <person name="Kyrpides N."/>
            <person name="Ivanova N."/>
            <person name="Mikhailova N."/>
            <person name="Pagani I."/>
            <person name="Rawat S."/>
            <person name="Mannisto M."/>
            <person name="Haggblom M."/>
            <person name="Woyke T."/>
        </authorList>
    </citation>
    <scope>NUCLEOTIDE SEQUENCE [LARGE SCALE GENOMIC DNA]</scope>
    <source>
        <strain evidence="5">ATCC BAA-1857 / DSM 23137 / MP5ACTX8</strain>
    </source>
</reference>
<dbReference type="Gene3D" id="3.20.20.30">
    <property type="entry name" value="Luciferase-like domain"/>
    <property type="match status" value="1"/>
</dbReference>
<dbReference type="STRING" id="682795.AciX8_4446"/>
<dbReference type="GO" id="GO:0005829">
    <property type="term" value="C:cytosol"/>
    <property type="evidence" value="ECO:0007669"/>
    <property type="project" value="TreeGrafter"/>
</dbReference>
<evidence type="ECO:0000313" key="5">
    <source>
        <dbReference type="Proteomes" id="UP000007113"/>
    </source>
</evidence>
<dbReference type="Proteomes" id="UP000007113">
    <property type="component" value="Chromosome"/>
</dbReference>
<dbReference type="eggNOG" id="COG2141">
    <property type="taxonomic scope" value="Bacteria"/>
</dbReference>
<proteinExistence type="predicted"/>
<feature type="domain" description="Luciferase-like" evidence="3">
    <location>
        <begin position="44"/>
        <end position="352"/>
    </location>
</feature>
<dbReference type="GO" id="GO:0016705">
    <property type="term" value="F:oxidoreductase activity, acting on paired donors, with incorporation or reduction of molecular oxygen"/>
    <property type="evidence" value="ECO:0007669"/>
    <property type="project" value="InterPro"/>
</dbReference>
<dbReference type="HOGENOM" id="CLU_027853_9_0_0"/>